<organism evidence="1 2">
    <name type="scientific">Aquincola tertiaricarbonis</name>
    <dbReference type="NCBI Taxonomy" id="391953"/>
    <lineage>
        <taxon>Bacteria</taxon>
        <taxon>Pseudomonadati</taxon>
        <taxon>Pseudomonadota</taxon>
        <taxon>Betaproteobacteria</taxon>
        <taxon>Burkholderiales</taxon>
        <taxon>Sphaerotilaceae</taxon>
        <taxon>Aquincola</taxon>
    </lineage>
</organism>
<dbReference type="RefSeq" id="WP_250198747.1">
    <property type="nucleotide sequence ID" value="NZ_CP097636.1"/>
</dbReference>
<accession>A0ABY4SD78</accession>
<sequence>MLPPPRRTTPERWVAETEGRSLLKLDIPPDAARTRSFEISCSLQVRAREAHDAWHGLKVLVDGAQQWARRVPTHESGRDSLDVRFRKTVEPGQPLRLSVQAELHRAAPVTLQLVAEEET</sequence>
<evidence type="ECO:0000313" key="1">
    <source>
        <dbReference type="EMBL" id="URI10540.1"/>
    </source>
</evidence>
<reference evidence="1" key="1">
    <citation type="submission" date="2022-05" db="EMBL/GenBank/DDBJ databases">
        <title>An RpoN-dependent PEP-CTERM gene is involved in floc formation of an Aquincola tertiaricarbonis strain.</title>
        <authorList>
            <person name="Qiu D."/>
            <person name="Xia M."/>
        </authorList>
    </citation>
    <scope>NUCLEOTIDE SEQUENCE</scope>
    <source>
        <strain evidence="1">RN12</strain>
    </source>
</reference>
<gene>
    <name evidence="1" type="ORF">MW290_16180</name>
</gene>
<dbReference type="Proteomes" id="UP001056201">
    <property type="component" value="Chromosome 2"/>
</dbReference>
<name>A0ABY4SD78_AQUTE</name>
<keyword evidence="2" id="KW-1185">Reference proteome</keyword>
<dbReference type="EMBL" id="CP097636">
    <property type="protein sequence ID" value="URI10540.1"/>
    <property type="molecule type" value="Genomic_DNA"/>
</dbReference>
<protein>
    <submittedName>
        <fullName evidence="1">Uncharacterized protein</fullName>
    </submittedName>
</protein>
<proteinExistence type="predicted"/>
<evidence type="ECO:0000313" key="2">
    <source>
        <dbReference type="Proteomes" id="UP001056201"/>
    </source>
</evidence>